<evidence type="ECO:0000313" key="2">
    <source>
        <dbReference type="EMBL" id="GER26981.1"/>
    </source>
</evidence>
<comment type="caution">
    <text evidence="2">The sequence shown here is derived from an EMBL/GenBank/DDBJ whole genome shotgun (WGS) entry which is preliminary data.</text>
</comment>
<feature type="domain" description="DUF1618" evidence="1">
    <location>
        <begin position="325"/>
        <end position="491"/>
    </location>
</feature>
<gene>
    <name evidence="2" type="ORF">STAS_02655</name>
</gene>
<sequence length="576" mass="63694">MPLINSASSHKLQMKIEPASFVVDSYLKSSVATATASAPSTTASTTTTTGVPVGKADNLKAAGRKMSVFATLRAQTLSTSSTSRRAAGLIRNPRSLAPNFVPKSRRLLPSLPISSPPLLRFLVFHGHRDMASSTVSSWVPPSLPEPAAASGLILLDRLCYIADLPNNTTAKSTTSTGLPIEVTFRAARPPATWPKIVATDADLVLLRVPLDPNGRSISGWNWDHFVYRPRAQWLDLVPNPPHLGALDAAATALISREDGAWFAVAALAFRPPLSSSGSEGWISKRLSLKEFKRDKLIPLPRAVDRLYHETAKCITIGGAHGTVAWVDLWRGIFFCDVLRQCPQLQDVPLPEPARANWDRLLRGNPGYLRDVTVSRNKDSIKYVELEWLEVLSPEELNATPVSYADWVRNSSRKPQLKRDGWKSTTWNMAIPVGSSEGWRCDCVVDVKDINLEAGDPCLSDLMAMLSSKTTGTWKELPLGYPILSMDDDVVYLISQTRPRNMDKLAMMFAVDVRKATLRGLAELDVQKTTMNFCASEICRGLELSRLVHLIQELWLDDCVIRWRVIDKRCRCCISVD</sequence>
<organism evidence="2 3">
    <name type="scientific">Striga asiatica</name>
    <name type="common">Asiatic witchweed</name>
    <name type="synonym">Buchnera asiatica</name>
    <dbReference type="NCBI Taxonomy" id="4170"/>
    <lineage>
        <taxon>Eukaryota</taxon>
        <taxon>Viridiplantae</taxon>
        <taxon>Streptophyta</taxon>
        <taxon>Embryophyta</taxon>
        <taxon>Tracheophyta</taxon>
        <taxon>Spermatophyta</taxon>
        <taxon>Magnoliopsida</taxon>
        <taxon>eudicotyledons</taxon>
        <taxon>Gunneridae</taxon>
        <taxon>Pentapetalae</taxon>
        <taxon>asterids</taxon>
        <taxon>lamiids</taxon>
        <taxon>Lamiales</taxon>
        <taxon>Orobanchaceae</taxon>
        <taxon>Buchnereae</taxon>
        <taxon>Striga</taxon>
    </lineage>
</organism>
<evidence type="ECO:0000259" key="1">
    <source>
        <dbReference type="Pfam" id="PF07762"/>
    </source>
</evidence>
<evidence type="ECO:0000313" key="3">
    <source>
        <dbReference type="Proteomes" id="UP000325081"/>
    </source>
</evidence>
<dbReference type="Pfam" id="PF07762">
    <property type="entry name" value="DUF1618"/>
    <property type="match status" value="1"/>
</dbReference>
<dbReference type="EMBL" id="BKCP01001336">
    <property type="protein sequence ID" value="GER26981.1"/>
    <property type="molecule type" value="Genomic_DNA"/>
</dbReference>
<reference evidence="3" key="1">
    <citation type="journal article" date="2019" name="Curr. Biol.">
        <title>Genome Sequence of Striga asiatica Provides Insight into the Evolution of Plant Parasitism.</title>
        <authorList>
            <person name="Yoshida S."/>
            <person name="Kim S."/>
            <person name="Wafula E.K."/>
            <person name="Tanskanen J."/>
            <person name="Kim Y.M."/>
            <person name="Honaas L."/>
            <person name="Yang Z."/>
            <person name="Spallek T."/>
            <person name="Conn C.E."/>
            <person name="Ichihashi Y."/>
            <person name="Cheong K."/>
            <person name="Cui S."/>
            <person name="Der J.P."/>
            <person name="Gundlach H."/>
            <person name="Jiao Y."/>
            <person name="Hori C."/>
            <person name="Ishida J.K."/>
            <person name="Kasahara H."/>
            <person name="Kiba T."/>
            <person name="Kim M.S."/>
            <person name="Koo N."/>
            <person name="Laohavisit A."/>
            <person name="Lee Y.H."/>
            <person name="Lumba S."/>
            <person name="McCourt P."/>
            <person name="Mortimer J.C."/>
            <person name="Mutuku J.M."/>
            <person name="Nomura T."/>
            <person name="Sasaki-Sekimoto Y."/>
            <person name="Seto Y."/>
            <person name="Wang Y."/>
            <person name="Wakatake T."/>
            <person name="Sakakibara H."/>
            <person name="Demura T."/>
            <person name="Yamaguchi S."/>
            <person name="Yoneyama K."/>
            <person name="Manabe R.I."/>
            <person name="Nelson D.C."/>
            <person name="Schulman A.H."/>
            <person name="Timko M.P."/>
            <person name="dePamphilis C.W."/>
            <person name="Choi D."/>
            <person name="Shirasu K."/>
        </authorList>
    </citation>
    <scope>NUCLEOTIDE SEQUENCE [LARGE SCALE GENOMIC DNA]</scope>
    <source>
        <strain evidence="3">cv. UVA1</strain>
    </source>
</reference>
<dbReference type="PANTHER" id="PTHR33074">
    <property type="entry name" value="EXPRESSED PROTEIN-RELATED"/>
    <property type="match status" value="1"/>
</dbReference>
<dbReference type="OrthoDB" id="588941at2759"/>
<keyword evidence="3" id="KW-1185">Reference proteome</keyword>
<protein>
    <recommendedName>
        <fullName evidence="1">DUF1618 domain-containing protein</fullName>
    </recommendedName>
</protein>
<dbReference type="Proteomes" id="UP000325081">
    <property type="component" value="Unassembled WGS sequence"/>
</dbReference>
<name>A0A5A7P340_STRAF</name>
<dbReference type="PANTHER" id="PTHR33074:SF49">
    <property type="entry name" value="OS07G0258000 PROTEIN"/>
    <property type="match status" value="1"/>
</dbReference>
<accession>A0A5A7P340</accession>
<dbReference type="InterPro" id="IPR011676">
    <property type="entry name" value="DUF1618"/>
</dbReference>
<proteinExistence type="predicted"/>
<dbReference type="AlphaFoldDB" id="A0A5A7P340"/>